<dbReference type="EMBL" id="RQGC01000006">
    <property type="protein sequence ID" value="TGL41079.1"/>
    <property type="molecule type" value="Genomic_DNA"/>
</dbReference>
<evidence type="ECO:0000313" key="4">
    <source>
        <dbReference type="Proteomes" id="UP000297273"/>
    </source>
</evidence>
<gene>
    <name evidence="2" type="ORF">EHO57_13470</name>
    <name evidence="3" type="ORF">EHQ53_09720</name>
</gene>
<dbReference type="InterPro" id="IPR004963">
    <property type="entry name" value="PAE/NOTUM"/>
</dbReference>
<protein>
    <submittedName>
        <fullName evidence="2">Pectin acetylesterase</fullName>
    </submittedName>
</protein>
<feature type="chain" id="PRO_5043206996" evidence="1">
    <location>
        <begin position="18"/>
        <end position="485"/>
    </location>
</feature>
<dbReference type="Proteomes" id="UP000297946">
    <property type="component" value="Unassembled WGS sequence"/>
</dbReference>
<dbReference type="EMBL" id="RQER01000007">
    <property type="protein sequence ID" value="TGK00285.1"/>
    <property type="molecule type" value="Genomic_DNA"/>
</dbReference>
<organism evidence="2 5">
    <name type="scientific">Leptospira langatensis</name>
    <dbReference type="NCBI Taxonomy" id="2484983"/>
    <lineage>
        <taxon>Bacteria</taxon>
        <taxon>Pseudomonadati</taxon>
        <taxon>Spirochaetota</taxon>
        <taxon>Spirochaetia</taxon>
        <taxon>Leptospirales</taxon>
        <taxon>Leptospiraceae</taxon>
        <taxon>Leptospira</taxon>
    </lineage>
</organism>
<dbReference type="PANTHER" id="PTHR21562:SF83">
    <property type="entry name" value="PECTIN ACETYLESTERASE 4"/>
    <property type="match status" value="1"/>
</dbReference>
<dbReference type="GO" id="GO:0016787">
    <property type="term" value="F:hydrolase activity"/>
    <property type="evidence" value="ECO:0007669"/>
    <property type="project" value="InterPro"/>
</dbReference>
<dbReference type="Proteomes" id="UP000297273">
    <property type="component" value="Unassembled WGS sequence"/>
</dbReference>
<dbReference type="RefSeq" id="WP_135645576.1">
    <property type="nucleotide sequence ID" value="NZ_RQER01000007.1"/>
</dbReference>
<evidence type="ECO:0000313" key="2">
    <source>
        <dbReference type="EMBL" id="TGK00285.1"/>
    </source>
</evidence>
<dbReference type="PANTHER" id="PTHR21562">
    <property type="entry name" value="NOTUM-RELATED"/>
    <property type="match status" value="1"/>
</dbReference>
<dbReference type="OrthoDB" id="9802991at2"/>
<evidence type="ECO:0000256" key="1">
    <source>
        <dbReference type="SAM" id="SignalP"/>
    </source>
</evidence>
<accession>A0A5F1ZUF6</accession>
<sequence length="485" mass="52828">MRTFAKSPFLISVLALALSVLDCKTESQDTTNQTIGLGLAVVLQNPYQRINANPDTIIIPNSNATYQSPGRSYIPACFGNSGNTSFHFYRKSVASNNKKLLINFMGGGACWSNDNCFGNNTTTFFNFLDTVPDLFVKVAFQGILDADVSANPLRNYDVLFIPYCTGDLHIGSADPTNYDDPYVDPASEPSAYHHRGHDNTLAVLKYIQQNYTQVTDIVVAGQSAGGYGAILNYPHIRQMFKDTATFPAVANVSLLADASNGAVVDNFFQDIVRDQWGSAVNMPTWIVGSNYLSGTPTIQDFISKTANAYTNDKIGQYAAQFDSTQRWFYNVMGIIKSGTPAYTDSSSFFGPGDASEVSDLPNSLADNTPSNCNWALHSKNAMQTAQTAATNGNYYYYIAPGDVHTITTSNEMFNLTSQGKSFNSWFANIVTNTGTTPENVDCSLGSGSHPCTDTNYISNQYNNSLKRSTSHQSFNSGKDLAETCL</sequence>
<keyword evidence="1" id="KW-0732">Signal</keyword>
<evidence type="ECO:0000313" key="5">
    <source>
        <dbReference type="Proteomes" id="UP000297946"/>
    </source>
</evidence>
<comment type="caution">
    <text evidence="2">The sequence shown here is derived from an EMBL/GenBank/DDBJ whole genome shotgun (WGS) entry which is preliminary data.</text>
</comment>
<proteinExistence type="predicted"/>
<feature type="signal peptide" evidence="1">
    <location>
        <begin position="1"/>
        <end position="17"/>
    </location>
</feature>
<reference evidence="3" key="1">
    <citation type="submission" date="2018-10" db="EMBL/GenBank/DDBJ databases">
        <authorList>
            <person name="Vincent A.T."/>
            <person name="Schiettekatte O."/>
            <person name="Bourhy P."/>
            <person name="Veyrier F.J."/>
            <person name="Picardeau M."/>
        </authorList>
    </citation>
    <scope>NUCLEOTIDE SEQUENCE</scope>
    <source>
        <strain evidence="3">201702690</strain>
    </source>
</reference>
<dbReference type="InterPro" id="IPR029058">
    <property type="entry name" value="AB_hydrolase_fold"/>
</dbReference>
<keyword evidence="4" id="KW-1185">Reference proteome</keyword>
<name>A0A5F1ZUF6_9LEPT</name>
<evidence type="ECO:0000313" key="3">
    <source>
        <dbReference type="EMBL" id="TGL41079.1"/>
    </source>
</evidence>
<dbReference type="AlphaFoldDB" id="A0A5F1ZUF6"/>
<dbReference type="Pfam" id="PF03283">
    <property type="entry name" value="PAE"/>
    <property type="match status" value="1"/>
</dbReference>
<dbReference type="SUPFAM" id="SSF53474">
    <property type="entry name" value="alpha/beta-Hydrolases"/>
    <property type="match status" value="1"/>
</dbReference>
<reference evidence="2 5" key="2">
    <citation type="journal article" date="2019" name="PLoS Negl. Trop. Dis.">
        <title>Revisiting the worldwide diversity of Leptospira species in the environment.</title>
        <authorList>
            <person name="Vincent A.T."/>
            <person name="Schiettekatte O."/>
            <person name="Bourhy P."/>
            <person name="Veyrier F.J."/>
            <person name="Picardeau M."/>
        </authorList>
    </citation>
    <scope>NUCLEOTIDE SEQUENCE [LARGE SCALE GENOMIC DNA]</scope>
    <source>
        <strain evidence="3">201702690</strain>
        <strain evidence="2 5">SSW18</strain>
    </source>
</reference>